<name>A0A2M6XCM1_9BACT</name>
<proteinExistence type="predicted"/>
<gene>
    <name evidence="2" type="ORF">COT44_03185</name>
</gene>
<feature type="transmembrane region" description="Helical" evidence="1">
    <location>
        <begin position="49"/>
        <end position="68"/>
    </location>
</feature>
<reference evidence="3" key="1">
    <citation type="submission" date="2017-09" db="EMBL/GenBank/DDBJ databases">
        <title>Depth-based differentiation of microbial function through sediment-hosted aquifers and enrichment of novel symbionts in the deep terrestrial subsurface.</title>
        <authorList>
            <person name="Probst A.J."/>
            <person name="Ladd B."/>
            <person name="Jarett J.K."/>
            <person name="Geller-Mcgrath D.E."/>
            <person name="Sieber C.M.K."/>
            <person name="Emerson J.B."/>
            <person name="Anantharaman K."/>
            <person name="Thomas B.C."/>
            <person name="Malmstrom R."/>
            <person name="Stieglmeier M."/>
            <person name="Klingl A."/>
            <person name="Woyke T."/>
            <person name="Ryan C.M."/>
            <person name="Banfield J.F."/>
        </authorList>
    </citation>
    <scope>NUCLEOTIDE SEQUENCE [LARGE SCALE GENOMIC DNA]</scope>
</reference>
<evidence type="ECO:0000313" key="3">
    <source>
        <dbReference type="Proteomes" id="UP000228996"/>
    </source>
</evidence>
<keyword evidence="1" id="KW-0472">Membrane</keyword>
<accession>A0A2M6XCM1</accession>
<feature type="transmembrane region" description="Helical" evidence="1">
    <location>
        <begin position="80"/>
        <end position="108"/>
    </location>
</feature>
<evidence type="ECO:0008006" key="4">
    <source>
        <dbReference type="Google" id="ProtNLM"/>
    </source>
</evidence>
<feature type="transmembrane region" description="Helical" evidence="1">
    <location>
        <begin position="9"/>
        <end position="29"/>
    </location>
</feature>
<comment type="caution">
    <text evidence="2">The sequence shown here is derived from an EMBL/GenBank/DDBJ whole genome shotgun (WGS) entry which is preliminary data.</text>
</comment>
<protein>
    <recommendedName>
        <fullName evidence="4">DUF1648 domain-containing protein</fullName>
    </recommendedName>
</protein>
<keyword evidence="1" id="KW-1133">Transmembrane helix</keyword>
<sequence>MNKQQFNQLGLSLTIIFISISFFVLALGWQKLPPQSPLFYSLPWGEKQLATSKSLVLLPFLSLMILGFNYGFARILKETGLLLTLTLWTAAIFSFLSFFTLIKIVLLII</sequence>
<organism evidence="2 3">
    <name type="scientific">Candidatus Shapirobacteria bacterium CG08_land_8_20_14_0_20_39_18</name>
    <dbReference type="NCBI Taxonomy" id="1974883"/>
    <lineage>
        <taxon>Bacteria</taxon>
        <taxon>Candidatus Shapironibacteriota</taxon>
    </lineage>
</organism>
<evidence type="ECO:0000313" key="2">
    <source>
        <dbReference type="EMBL" id="PIU03422.1"/>
    </source>
</evidence>
<keyword evidence="1" id="KW-0812">Transmembrane</keyword>
<evidence type="ECO:0000256" key="1">
    <source>
        <dbReference type="SAM" id="Phobius"/>
    </source>
</evidence>
<dbReference type="EMBL" id="PEYO01000017">
    <property type="protein sequence ID" value="PIU03422.1"/>
    <property type="molecule type" value="Genomic_DNA"/>
</dbReference>
<dbReference type="AlphaFoldDB" id="A0A2M6XCM1"/>
<dbReference type="Proteomes" id="UP000228996">
    <property type="component" value="Unassembled WGS sequence"/>
</dbReference>